<dbReference type="Pfam" id="PF00232">
    <property type="entry name" value="Glyco_hydro_1"/>
    <property type="match status" value="1"/>
</dbReference>
<dbReference type="GO" id="GO:0005975">
    <property type="term" value="P:carbohydrate metabolic process"/>
    <property type="evidence" value="ECO:0007669"/>
    <property type="project" value="InterPro"/>
</dbReference>
<dbReference type="AlphaFoldDB" id="A0A833SSR7"/>
<comment type="caution">
    <text evidence="5">The sequence shown here is derived from an EMBL/GenBank/DDBJ whole genome shotgun (WGS) entry which is preliminary data.</text>
</comment>
<evidence type="ECO:0000256" key="2">
    <source>
        <dbReference type="ARBA" id="ARBA00022801"/>
    </source>
</evidence>
<comment type="similarity">
    <text evidence="1 4">Belongs to the glycosyl hydrolase 1 family.</text>
</comment>
<sequence>MWMTFNEPLTLTTAGYASGAGAPGLKKSDTFAYIVAHNVLRSYAAVVKAFRDLKASSPPVLDQKARIGITLNSDAAYSLDERNPLDVACSGKEDAVRTVLVPLTSGYWRLSGNHAGTSGRSLAEIHNRGDGAIEGIVQQQALSSSSWRPTQPVPTTKYGRFFLFHSGVVDATSSFIRDESYRWIHELHTEHHLVGLKVDTAHFTTSPLSELVRLHQADAEPGKEALHVPKLRLVFIKEHRQGAISMVSQLGLFVLAAVGSKLIVYEFKSEQLIGCVLYDSADLVLLAKDYEPLAVSATSFSVYEKKLALLAVDMDENLHVMQLAPQNYRVSRWPASAASERLPLGCPSLEFVPEAGGCVWIGGVCYEVTQYSTFVLLRERHVYV</sequence>
<accession>A0A833SSR7</accession>
<name>A0A833SSR7_PHYIN</name>
<organism evidence="5 6">
    <name type="scientific">Phytophthora infestans</name>
    <name type="common">Potato late blight agent</name>
    <name type="synonym">Botrytis infestans</name>
    <dbReference type="NCBI Taxonomy" id="4787"/>
    <lineage>
        <taxon>Eukaryota</taxon>
        <taxon>Sar</taxon>
        <taxon>Stramenopiles</taxon>
        <taxon>Oomycota</taxon>
        <taxon>Peronosporomycetes</taxon>
        <taxon>Peronosporales</taxon>
        <taxon>Peronosporaceae</taxon>
        <taxon>Phytophthora</taxon>
    </lineage>
</organism>
<evidence type="ECO:0000256" key="1">
    <source>
        <dbReference type="ARBA" id="ARBA00010838"/>
    </source>
</evidence>
<dbReference type="Gene3D" id="3.20.20.80">
    <property type="entry name" value="Glycosidases"/>
    <property type="match status" value="1"/>
</dbReference>
<dbReference type="Proteomes" id="UP000602510">
    <property type="component" value="Unassembled WGS sequence"/>
</dbReference>
<reference evidence="5" key="1">
    <citation type="submission" date="2020-04" db="EMBL/GenBank/DDBJ databases">
        <title>Hybrid Assembly of Korean Phytophthora infestans isolates.</title>
        <authorList>
            <person name="Prokchorchik M."/>
            <person name="Lee Y."/>
            <person name="Seo J."/>
            <person name="Cho J.-H."/>
            <person name="Park Y.-E."/>
            <person name="Jang D.-C."/>
            <person name="Im J.-S."/>
            <person name="Choi J.-G."/>
            <person name="Park H.-J."/>
            <person name="Lee G.-B."/>
            <person name="Lee Y.-G."/>
            <person name="Hong S.-Y."/>
            <person name="Cho K."/>
            <person name="Sohn K.H."/>
        </authorList>
    </citation>
    <scope>NUCLEOTIDE SEQUENCE</scope>
    <source>
        <strain evidence="5">KR_1_A1</strain>
    </source>
</reference>
<keyword evidence="6" id="KW-1185">Reference proteome</keyword>
<dbReference type="InterPro" id="IPR001360">
    <property type="entry name" value="Glyco_hydro_1"/>
</dbReference>
<protein>
    <submittedName>
        <fullName evidence="5">Glycosyl hydrolase family 1</fullName>
    </submittedName>
</protein>
<dbReference type="InterPro" id="IPR017853">
    <property type="entry name" value="GH"/>
</dbReference>
<dbReference type="PANTHER" id="PTHR10353:SF36">
    <property type="entry name" value="LP05116P"/>
    <property type="match status" value="1"/>
</dbReference>
<dbReference type="EMBL" id="WSZM01000610">
    <property type="protein sequence ID" value="KAF4030930.1"/>
    <property type="molecule type" value="Genomic_DNA"/>
</dbReference>
<evidence type="ECO:0000256" key="4">
    <source>
        <dbReference type="RuleBase" id="RU003690"/>
    </source>
</evidence>
<evidence type="ECO:0000256" key="3">
    <source>
        <dbReference type="ARBA" id="ARBA00023295"/>
    </source>
</evidence>
<proteinExistence type="inferred from homology"/>
<evidence type="ECO:0000313" key="5">
    <source>
        <dbReference type="EMBL" id="KAF4030930.1"/>
    </source>
</evidence>
<keyword evidence="2 5" id="KW-0378">Hydrolase</keyword>
<gene>
    <name evidence="5" type="ORF">GN244_ATG17251</name>
</gene>
<keyword evidence="3" id="KW-0326">Glycosidase</keyword>
<dbReference type="SUPFAM" id="SSF51445">
    <property type="entry name" value="(Trans)glycosidases"/>
    <property type="match status" value="1"/>
</dbReference>
<evidence type="ECO:0000313" key="6">
    <source>
        <dbReference type="Proteomes" id="UP000602510"/>
    </source>
</evidence>
<dbReference type="GO" id="GO:0008422">
    <property type="term" value="F:beta-glucosidase activity"/>
    <property type="evidence" value="ECO:0007669"/>
    <property type="project" value="TreeGrafter"/>
</dbReference>
<dbReference type="PANTHER" id="PTHR10353">
    <property type="entry name" value="GLYCOSYL HYDROLASE"/>
    <property type="match status" value="1"/>
</dbReference>